<dbReference type="EMBL" id="JACTNF010000021">
    <property type="protein sequence ID" value="MBO1076389.1"/>
    <property type="molecule type" value="Genomic_DNA"/>
</dbReference>
<proteinExistence type="inferred from homology"/>
<keyword evidence="8" id="KW-1185">Reference proteome</keyword>
<dbReference type="Pfam" id="PF02104">
    <property type="entry name" value="SURF1"/>
    <property type="match status" value="1"/>
</dbReference>
<dbReference type="InterPro" id="IPR002994">
    <property type="entry name" value="Surf1/Shy1"/>
</dbReference>
<comment type="caution">
    <text evidence="7">The sequence shown here is derived from an EMBL/GenBank/DDBJ whole genome shotgun (WGS) entry which is preliminary data.</text>
</comment>
<evidence type="ECO:0000256" key="2">
    <source>
        <dbReference type="ARBA" id="ARBA00007165"/>
    </source>
</evidence>
<organism evidence="7 8">
    <name type="scientific">Roseomonas marmotae</name>
    <dbReference type="NCBI Taxonomy" id="2768161"/>
    <lineage>
        <taxon>Bacteria</taxon>
        <taxon>Pseudomonadati</taxon>
        <taxon>Pseudomonadota</taxon>
        <taxon>Alphaproteobacteria</taxon>
        <taxon>Acetobacterales</taxon>
        <taxon>Roseomonadaceae</taxon>
        <taxon>Roseomonas</taxon>
    </lineage>
</organism>
<reference evidence="7 8" key="1">
    <citation type="submission" date="2020-09" db="EMBL/GenBank/DDBJ databases">
        <title>Roseomonas.</title>
        <authorList>
            <person name="Zhu W."/>
        </authorList>
    </citation>
    <scope>NUCLEOTIDE SEQUENCE [LARGE SCALE GENOMIC DNA]</scope>
    <source>
        <strain evidence="7 8">1311</strain>
    </source>
</reference>
<evidence type="ECO:0000256" key="3">
    <source>
        <dbReference type="ARBA" id="ARBA00022692"/>
    </source>
</evidence>
<evidence type="ECO:0000256" key="1">
    <source>
        <dbReference type="ARBA" id="ARBA00004370"/>
    </source>
</evidence>
<dbReference type="InterPro" id="IPR045214">
    <property type="entry name" value="Surf1/Surf4"/>
</dbReference>
<dbReference type="PANTHER" id="PTHR23427:SF2">
    <property type="entry name" value="SURFEIT LOCUS PROTEIN 1"/>
    <property type="match status" value="1"/>
</dbReference>
<dbReference type="PROSITE" id="PS50895">
    <property type="entry name" value="SURF1"/>
    <property type="match status" value="1"/>
</dbReference>
<dbReference type="Proteomes" id="UP001518990">
    <property type="component" value="Unassembled WGS sequence"/>
</dbReference>
<feature type="transmembrane region" description="Helical" evidence="6">
    <location>
        <begin position="200"/>
        <end position="221"/>
    </location>
</feature>
<comment type="similarity">
    <text evidence="2 6">Belongs to the SURF1 family.</text>
</comment>
<gene>
    <name evidence="7" type="ORF">IAI60_17395</name>
</gene>
<keyword evidence="3 6" id="KW-0812">Transmembrane</keyword>
<comment type="caution">
    <text evidence="6">Lacks conserved residue(s) required for the propagation of feature annotation.</text>
</comment>
<dbReference type="CDD" id="cd06662">
    <property type="entry name" value="SURF1"/>
    <property type="match status" value="1"/>
</dbReference>
<name>A0ABS3KFY4_9PROT</name>
<evidence type="ECO:0000256" key="6">
    <source>
        <dbReference type="RuleBase" id="RU363076"/>
    </source>
</evidence>
<evidence type="ECO:0000256" key="4">
    <source>
        <dbReference type="ARBA" id="ARBA00022989"/>
    </source>
</evidence>
<dbReference type="RefSeq" id="WP_207449338.1">
    <property type="nucleotide sequence ID" value="NZ_CP061091.1"/>
</dbReference>
<evidence type="ECO:0000256" key="5">
    <source>
        <dbReference type="ARBA" id="ARBA00023136"/>
    </source>
</evidence>
<keyword evidence="5 6" id="KW-0472">Membrane</keyword>
<sequence length="237" mass="25912">MNRWRRLLIPTLVLLPVLAILAGLGTWQLQRLHWKTDLLARLAIAEASPPLPLSEPPEPYTKVFTEGRFLHDREARLGVELRGTTLGTHLLTPLERPGAAPLLVDRGWVPLEGGQIDRPEGPLRVEGYIRPGESAGLFSATDDTAGRRFYTFDPHAIGAALELPETAPYGLVAMQPAGSPAGAALPQPARHMPRPTNSHLGYVITWYGLALSALGVFIAWARIRLKEPADGSDHDRL</sequence>
<keyword evidence="6" id="KW-1003">Cell membrane</keyword>
<evidence type="ECO:0000313" key="7">
    <source>
        <dbReference type="EMBL" id="MBO1076389.1"/>
    </source>
</evidence>
<comment type="subcellular location">
    <subcellularLocation>
        <location evidence="6">Cell membrane</location>
        <topology evidence="6">Multi-pass membrane protein</topology>
    </subcellularLocation>
    <subcellularLocation>
        <location evidence="1">Membrane</location>
    </subcellularLocation>
</comment>
<accession>A0ABS3KFY4</accession>
<keyword evidence="4 6" id="KW-1133">Transmembrane helix</keyword>
<protein>
    <recommendedName>
        <fullName evidence="6">SURF1-like protein</fullName>
    </recommendedName>
</protein>
<dbReference type="PANTHER" id="PTHR23427">
    <property type="entry name" value="SURFEIT LOCUS PROTEIN"/>
    <property type="match status" value="1"/>
</dbReference>
<evidence type="ECO:0000313" key="8">
    <source>
        <dbReference type="Proteomes" id="UP001518990"/>
    </source>
</evidence>